<accession>A0A9R1VQ35</accession>
<dbReference type="PIRSF" id="PIRSF000138">
    <property type="entry name" value="Al-hdrx_acd_dh"/>
    <property type="match status" value="1"/>
</dbReference>
<dbReference type="PROSITE" id="PS00557">
    <property type="entry name" value="FMN_HYDROXY_ACID_DH_1"/>
    <property type="match status" value="1"/>
</dbReference>
<dbReference type="AlphaFoldDB" id="A0A9R1VQ35"/>
<keyword evidence="13" id="KW-1185">Reference proteome</keyword>
<dbReference type="PROSITE" id="PS51349">
    <property type="entry name" value="FMN_HYDROXY_ACID_DH_2"/>
    <property type="match status" value="1"/>
</dbReference>
<keyword evidence="4 10" id="KW-0285">Flavoprotein</keyword>
<dbReference type="PANTHER" id="PTHR10578:SF126">
    <property type="entry name" value="(S)-2-HYDROXY-ACID OXIDASE"/>
    <property type="match status" value="1"/>
</dbReference>
<dbReference type="InterPro" id="IPR037396">
    <property type="entry name" value="FMN_HAD"/>
</dbReference>
<dbReference type="InterPro" id="IPR012133">
    <property type="entry name" value="Alpha-hydoxy_acid_DH_FMN"/>
</dbReference>
<evidence type="ECO:0000256" key="6">
    <source>
        <dbReference type="ARBA" id="ARBA00023002"/>
    </source>
</evidence>
<feature type="active site" description="Proton acceptor" evidence="9">
    <location>
        <position position="284"/>
    </location>
</feature>
<gene>
    <name evidence="12" type="ORF">LSAT_V11C400168280</name>
</gene>
<evidence type="ECO:0000256" key="3">
    <source>
        <dbReference type="ARBA" id="ARBA00013087"/>
    </source>
</evidence>
<feature type="binding site" evidence="10">
    <location>
        <position position="24"/>
    </location>
    <ligand>
        <name>glyoxylate</name>
        <dbReference type="ChEBI" id="CHEBI:36655"/>
    </ligand>
</feature>
<dbReference type="Pfam" id="PF01070">
    <property type="entry name" value="FMN_dh"/>
    <property type="match status" value="1"/>
</dbReference>
<comment type="subcellular location">
    <subcellularLocation>
        <location evidence="2">Peroxisome</location>
    </subcellularLocation>
</comment>
<dbReference type="InterPro" id="IPR013785">
    <property type="entry name" value="Aldolase_TIM"/>
</dbReference>
<feature type="binding site" evidence="10">
    <location>
        <position position="282"/>
    </location>
    <ligand>
        <name>FMN</name>
        <dbReference type="ChEBI" id="CHEBI:58210"/>
    </ligand>
</feature>
<evidence type="ECO:0000256" key="9">
    <source>
        <dbReference type="PIRSR" id="PIRSR000138-1"/>
    </source>
</evidence>
<evidence type="ECO:0000256" key="7">
    <source>
        <dbReference type="ARBA" id="ARBA00023140"/>
    </source>
</evidence>
<dbReference type="PANTHER" id="PTHR10578">
    <property type="entry name" value="S -2-HYDROXY-ACID OXIDASE-RELATED"/>
    <property type="match status" value="1"/>
</dbReference>
<comment type="cofactor">
    <cofactor evidence="1">
        <name>FMN</name>
        <dbReference type="ChEBI" id="CHEBI:58210"/>
    </cofactor>
</comment>
<feature type="binding site" evidence="10">
    <location>
        <position position="127"/>
    </location>
    <ligand>
        <name>FMN</name>
        <dbReference type="ChEBI" id="CHEBI:58210"/>
    </ligand>
</feature>
<keyword evidence="6" id="KW-0560">Oxidoreductase</keyword>
<protein>
    <recommendedName>
        <fullName evidence="3">(S)-2-hydroxy-acid oxidase</fullName>
        <ecNumber evidence="3">1.1.3.15</ecNumber>
    </recommendedName>
</protein>
<dbReference type="Proteomes" id="UP000235145">
    <property type="component" value="Unassembled WGS sequence"/>
</dbReference>
<evidence type="ECO:0000313" key="13">
    <source>
        <dbReference type="Proteomes" id="UP000235145"/>
    </source>
</evidence>
<feature type="binding site" evidence="10">
    <location>
        <position position="129"/>
    </location>
    <ligand>
        <name>glyoxylate</name>
        <dbReference type="ChEBI" id="CHEBI:36655"/>
    </ligand>
</feature>
<dbReference type="EMBL" id="NBSK02000004">
    <property type="protein sequence ID" value="KAJ0208613.1"/>
    <property type="molecule type" value="Genomic_DNA"/>
</dbReference>
<feature type="binding site" evidence="10">
    <location>
        <position position="155"/>
    </location>
    <ligand>
        <name>FMN</name>
        <dbReference type="ChEBI" id="CHEBI:58210"/>
    </ligand>
</feature>
<evidence type="ECO:0000256" key="10">
    <source>
        <dbReference type="PIRSR" id="PIRSR000138-2"/>
    </source>
</evidence>
<evidence type="ECO:0000256" key="5">
    <source>
        <dbReference type="ARBA" id="ARBA00022643"/>
    </source>
</evidence>
<proteinExistence type="inferred from homology"/>
<organism evidence="12 13">
    <name type="scientific">Lactuca sativa</name>
    <name type="common">Garden lettuce</name>
    <dbReference type="NCBI Taxonomy" id="4236"/>
    <lineage>
        <taxon>Eukaryota</taxon>
        <taxon>Viridiplantae</taxon>
        <taxon>Streptophyta</taxon>
        <taxon>Embryophyta</taxon>
        <taxon>Tracheophyta</taxon>
        <taxon>Spermatophyta</taxon>
        <taxon>Magnoliopsida</taxon>
        <taxon>eudicotyledons</taxon>
        <taxon>Gunneridae</taxon>
        <taxon>Pentapetalae</taxon>
        <taxon>asterids</taxon>
        <taxon>campanulids</taxon>
        <taxon>Asterales</taxon>
        <taxon>Asteraceae</taxon>
        <taxon>Cichorioideae</taxon>
        <taxon>Cichorieae</taxon>
        <taxon>Lactucinae</taxon>
        <taxon>Lactuca</taxon>
    </lineage>
</organism>
<comment type="similarity">
    <text evidence="8">Belongs to the FMN-dependent alpha-hydroxy acid dehydrogenase family.</text>
</comment>
<comment type="caution">
    <text evidence="12">The sequence shown here is derived from an EMBL/GenBank/DDBJ whole genome shotgun (WGS) entry which is preliminary data.</text>
</comment>
<feature type="binding site" evidence="10">
    <location>
        <position position="284"/>
    </location>
    <ligand>
        <name>glyoxylate</name>
        <dbReference type="ChEBI" id="CHEBI:36655"/>
    </ligand>
</feature>
<dbReference type="SUPFAM" id="SSF51395">
    <property type="entry name" value="FMN-linked oxidoreductases"/>
    <property type="match status" value="1"/>
</dbReference>
<name>A0A9R1VQ35_LACSA</name>
<evidence type="ECO:0000256" key="1">
    <source>
        <dbReference type="ARBA" id="ARBA00001917"/>
    </source>
</evidence>
<evidence type="ECO:0000256" key="2">
    <source>
        <dbReference type="ARBA" id="ARBA00004275"/>
    </source>
</evidence>
<dbReference type="EC" id="1.1.3.15" evidence="3"/>
<dbReference type="GO" id="GO:0010181">
    <property type="term" value="F:FMN binding"/>
    <property type="evidence" value="ECO:0007669"/>
    <property type="project" value="InterPro"/>
</dbReference>
<keyword evidence="5 10" id="KW-0288">FMN</keyword>
<dbReference type="GO" id="GO:0005777">
    <property type="term" value="C:peroxisome"/>
    <property type="evidence" value="ECO:0007669"/>
    <property type="project" value="UniProtKB-SubCell"/>
</dbReference>
<dbReference type="SMART" id="SM01240">
    <property type="entry name" value="IMPDH"/>
    <property type="match status" value="1"/>
</dbReference>
<dbReference type="FunFam" id="3.20.20.70:FF:000029">
    <property type="entry name" value="L-lactate dehydrogenase"/>
    <property type="match status" value="1"/>
</dbReference>
<dbReference type="InterPro" id="IPR008259">
    <property type="entry name" value="FMN_hydac_DH_AS"/>
</dbReference>
<dbReference type="CDD" id="cd02809">
    <property type="entry name" value="alpha_hydroxyacid_oxid_FMN"/>
    <property type="match status" value="1"/>
</dbReference>
<feature type="binding site" evidence="10">
    <location>
        <position position="260"/>
    </location>
    <ligand>
        <name>glyoxylate</name>
        <dbReference type="ChEBI" id="CHEBI:36655"/>
    </ligand>
</feature>
<evidence type="ECO:0000256" key="4">
    <source>
        <dbReference type="ARBA" id="ARBA00022630"/>
    </source>
</evidence>
<dbReference type="InterPro" id="IPR000262">
    <property type="entry name" value="FMN-dep_DH"/>
</dbReference>
<keyword evidence="7" id="KW-0576">Peroxisome</keyword>
<evidence type="ECO:0000313" key="12">
    <source>
        <dbReference type="EMBL" id="KAJ0208613.1"/>
    </source>
</evidence>
<evidence type="ECO:0000256" key="8">
    <source>
        <dbReference type="ARBA" id="ARBA00024042"/>
    </source>
</evidence>
<feature type="binding site" evidence="10">
    <location>
        <begin position="315"/>
        <end position="319"/>
    </location>
    <ligand>
        <name>FMN</name>
        <dbReference type="ChEBI" id="CHEBI:58210"/>
    </ligand>
</feature>
<feature type="binding site" evidence="10">
    <location>
        <position position="287"/>
    </location>
    <ligand>
        <name>glyoxylate</name>
        <dbReference type="ChEBI" id="CHEBI:36655"/>
    </ligand>
</feature>
<feature type="binding site" evidence="10">
    <location>
        <begin position="338"/>
        <end position="339"/>
    </location>
    <ligand>
        <name>FMN</name>
        <dbReference type="ChEBI" id="CHEBI:58210"/>
    </ligand>
</feature>
<feature type="domain" description="FMN hydroxy acid dehydrogenase" evidence="11">
    <location>
        <begin position="1"/>
        <end position="389"/>
    </location>
</feature>
<sequence>MEITNVMEYEALAKEKLPKMIYDYYASGAEDQWTLMENRNAFSRILFRPRILIDVSKIDMTTTVLGFKISMPIMVAPTAMQKMAHPDGEYATARASAAAGTIMTLSSWATSSVEEVASTGPGVRFFQLYVYKDRSVVTQLVKRAEKAGFKAIVLTVDTPRLGRRESDIKNRSNHRLQITNLPLFIASITELTCFLNVPSYRFVLPQNLSLKNFDGLNLGKLDKTDDSGLASYVAGQVDRSLSWKDVKWLKSITPLPILVKGVLTAEDARIAVQSGVAGIIVSNHGARQLDYVPATITALEEVVEATQRRVPVFLDGGVRRGTDVFKALALGASGVFIGRPVIFSLAVDGEAGVRKTLQMLHDELELTMALSGCRSLAEITRNHIVAPWDPPRIAPKL</sequence>
<feature type="binding site" evidence="10">
    <location>
        <position position="106"/>
    </location>
    <ligand>
        <name>FMN</name>
        <dbReference type="ChEBI" id="CHEBI:58210"/>
    </ligand>
</feature>
<reference evidence="12 13" key="1">
    <citation type="journal article" date="2017" name="Nat. Commun.">
        <title>Genome assembly with in vitro proximity ligation data and whole-genome triplication in lettuce.</title>
        <authorList>
            <person name="Reyes-Chin-Wo S."/>
            <person name="Wang Z."/>
            <person name="Yang X."/>
            <person name="Kozik A."/>
            <person name="Arikit S."/>
            <person name="Song C."/>
            <person name="Xia L."/>
            <person name="Froenicke L."/>
            <person name="Lavelle D.O."/>
            <person name="Truco M.J."/>
            <person name="Xia R."/>
            <person name="Zhu S."/>
            <person name="Xu C."/>
            <person name="Xu H."/>
            <person name="Xu X."/>
            <person name="Cox K."/>
            <person name="Korf I."/>
            <person name="Meyers B.C."/>
            <person name="Michelmore R.W."/>
        </authorList>
    </citation>
    <scope>NUCLEOTIDE SEQUENCE [LARGE SCALE GENOMIC DNA]</scope>
    <source>
        <strain evidence="13">cv. Salinas</strain>
        <tissue evidence="12">Seedlings</tissue>
    </source>
</reference>
<feature type="binding site" evidence="10">
    <location>
        <begin position="77"/>
        <end position="79"/>
    </location>
    <ligand>
        <name>FMN</name>
        <dbReference type="ChEBI" id="CHEBI:58210"/>
    </ligand>
</feature>
<feature type="binding site" evidence="10">
    <location>
        <position position="164"/>
    </location>
    <ligand>
        <name>glyoxylate</name>
        <dbReference type="ChEBI" id="CHEBI:36655"/>
    </ligand>
</feature>
<evidence type="ECO:0000259" key="11">
    <source>
        <dbReference type="PROSITE" id="PS51349"/>
    </source>
</evidence>
<dbReference type="Gene3D" id="3.20.20.70">
    <property type="entry name" value="Aldolase class I"/>
    <property type="match status" value="1"/>
</dbReference>
<dbReference type="GO" id="GO:0003973">
    <property type="term" value="F:(S)-2-hydroxy-acid oxidase activity"/>
    <property type="evidence" value="ECO:0007669"/>
    <property type="project" value="UniProtKB-EC"/>
</dbReference>